<organism evidence="1 2">
    <name type="scientific">Xenopus laevis</name>
    <name type="common">African clawed frog</name>
    <dbReference type="NCBI Taxonomy" id="8355"/>
    <lineage>
        <taxon>Eukaryota</taxon>
        <taxon>Metazoa</taxon>
        <taxon>Chordata</taxon>
        <taxon>Craniata</taxon>
        <taxon>Vertebrata</taxon>
        <taxon>Euteleostomi</taxon>
        <taxon>Amphibia</taxon>
        <taxon>Batrachia</taxon>
        <taxon>Anura</taxon>
        <taxon>Pipoidea</taxon>
        <taxon>Pipidae</taxon>
        <taxon>Xenopodinae</taxon>
        <taxon>Xenopus</taxon>
        <taxon>Xenopus</taxon>
    </lineage>
</organism>
<sequence length="68" mass="8014">MESFIHAQRSVSMMFLRPLLDILHTIYYLAMHCLSMIFRLEQGCPTGGKPACRVCFQCVHFKSFHYRD</sequence>
<proteinExistence type="predicted"/>
<dbReference type="Proteomes" id="UP000694892">
    <property type="component" value="Chromosome 1L"/>
</dbReference>
<evidence type="ECO:0000313" key="2">
    <source>
        <dbReference type="Proteomes" id="UP000694892"/>
    </source>
</evidence>
<evidence type="ECO:0000313" key="1">
    <source>
        <dbReference type="EMBL" id="OCU00158.1"/>
    </source>
</evidence>
<reference evidence="2" key="1">
    <citation type="journal article" date="2016" name="Nature">
        <title>Genome evolution in the allotetraploid frog Xenopus laevis.</title>
        <authorList>
            <person name="Session A.M."/>
            <person name="Uno Y."/>
            <person name="Kwon T."/>
            <person name="Chapman J.A."/>
            <person name="Toyoda A."/>
            <person name="Takahashi S."/>
            <person name="Fukui A."/>
            <person name="Hikosaka A."/>
            <person name="Suzuki A."/>
            <person name="Kondo M."/>
            <person name="van Heeringen S.J."/>
            <person name="Quigley I."/>
            <person name="Heinz S."/>
            <person name="Ogino H."/>
            <person name="Ochi H."/>
            <person name="Hellsten U."/>
            <person name="Lyons J.B."/>
            <person name="Simakov O."/>
            <person name="Putnam N."/>
            <person name="Stites J."/>
            <person name="Kuroki Y."/>
            <person name="Tanaka T."/>
            <person name="Michiue T."/>
            <person name="Watanabe M."/>
            <person name="Bogdanovic O."/>
            <person name="Lister R."/>
            <person name="Georgiou G."/>
            <person name="Paranjpe S.S."/>
            <person name="van Kruijsbergen I."/>
            <person name="Shu S."/>
            <person name="Carlson J."/>
            <person name="Kinoshita T."/>
            <person name="Ohta Y."/>
            <person name="Mawaribuchi S."/>
            <person name="Jenkins J."/>
            <person name="Grimwood J."/>
            <person name="Schmutz J."/>
            <person name="Mitros T."/>
            <person name="Mozaffari S.V."/>
            <person name="Suzuki Y."/>
            <person name="Haramoto Y."/>
            <person name="Yamamoto T.S."/>
            <person name="Takagi C."/>
            <person name="Heald R."/>
            <person name="Miller K."/>
            <person name="Haudenschild C."/>
            <person name="Kitzman J."/>
            <person name="Nakayama T."/>
            <person name="Izutsu Y."/>
            <person name="Robert J."/>
            <person name="Fortriede J."/>
            <person name="Burns K."/>
            <person name="Lotay V."/>
            <person name="Karimi K."/>
            <person name="Yasuoka Y."/>
            <person name="Dichmann D.S."/>
            <person name="Flajnik M.F."/>
            <person name="Houston D.W."/>
            <person name="Shendure J."/>
            <person name="DuPasquier L."/>
            <person name="Vize P.D."/>
            <person name="Zorn A.M."/>
            <person name="Ito M."/>
            <person name="Marcotte E.M."/>
            <person name="Wallingford J.B."/>
            <person name="Ito Y."/>
            <person name="Asashima M."/>
            <person name="Ueno N."/>
            <person name="Matsuda Y."/>
            <person name="Veenstra G.J."/>
            <person name="Fujiyama A."/>
            <person name="Harland R.M."/>
            <person name="Taira M."/>
            <person name="Rokhsar D.S."/>
        </authorList>
    </citation>
    <scope>NUCLEOTIDE SEQUENCE [LARGE SCALE GENOMIC DNA]</scope>
    <source>
        <strain evidence="2">J</strain>
    </source>
</reference>
<dbReference type="AlphaFoldDB" id="A0A974I339"/>
<protein>
    <submittedName>
        <fullName evidence="1">Uncharacterized protein</fullName>
    </submittedName>
</protein>
<dbReference type="EMBL" id="CM004466">
    <property type="protein sequence ID" value="OCU00158.1"/>
    <property type="molecule type" value="Genomic_DNA"/>
</dbReference>
<name>A0A974I339_XENLA</name>
<accession>A0A974I339</accession>
<gene>
    <name evidence="1" type="ORF">XELAEV_18005944mg</name>
</gene>